<evidence type="ECO:0000256" key="2">
    <source>
        <dbReference type="SAM" id="SignalP"/>
    </source>
</evidence>
<dbReference type="Pfam" id="PF13432">
    <property type="entry name" value="TPR_16"/>
    <property type="match status" value="1"/>
</dbReference>
<feature type="repeat" description="TPR" evidence="1">
    <location>
        <begin position="679"/>
        <end position="712"/>
    </location>
</feature>
<dbReference type="Pfam" id="PF13428">
    <property type="entry name" value="TPR_14"/>
    <property type="match status" value="1"/>
</dbReference>
<feature type="repeat" description="TPR" evidence="1">
    <location>
        <begin position="28"/>
        <end position="61"/>
    </location>
</feature>
<reference evidence="3 4" key="1">
    <citation type="submission" date="2020-06" db="EMBL/GenBank/DDBJ databases">
        <title>High-quality draft genome of sulfate reducer Desulfobacter latus type strain AcrS2 isolated from marine sediment.</title>
        <authorList>
            <person name="Hoppe M."/>
            <person name="Larsen C.K."/>
            <person name="Marshall I.P.G."/>
            <person name="Schramm A."/>
            <person name="Marietou A.G."/>
        </authorList>
    </citation>
    <scope>NUCLEOTIDE SEQUENCE [LARGE SCALE GENOMIC DNA]</scope>
    <source>
        <strain evidence="3 4">AcRS2</strain>
    </source>
</reference>
<name>A0A850T6Q5_9BACT</name>
<dbReference type="PANTHER" id="PTHR12558:SF13">
    <property type="entry name" value="CELL DIVISION CYCLE PROTEIN 27 HOMOLOG"/>
    <property type="match status" value="1"/>
</dbReference>
<proteinExistence type="predicted"/>
<comment type="caution">
    <text evidence="3">The sequence shown here is derived from an EMBL/GenBank/DDBJ whole genome shotgun (WGS) entry which is preliminary data.</text>
</comment>
<sequence length="763" mass="86259">MNPCSKIILVLLIVLTSLCGCSSKADKKAAHIQKGNDYFEAEEYKKAELEFKNALQIDGTDISTLMKLGNTFMKLGQVKQAFSVFSTVEKKDPDNLDALGILAKFYFLNKNLSETQTRIDKILEKDPSNVDALFLKGRVLARRNQIDEARAIFEKILEIEDAHVGSLHAIAGIKAKEKKFDEAEALLQKAVVSAEDTTQPRIVLAQFYIVRKQLDKAEEQLNISAAEHPENAGHQILLGNFYLKTRNMEKAEAAYKKAVEIQPDKSRPMLILAGFYNLTGKKEQALDLYRNACAIDPDDMNTRMILARFLYKDGKKDEAEKELKKIMNKRPGLASARMLKSEILISRKEYQPALRLLSALEKDEPNSHRVQYFKGLCYIGLGDPNQAAASVYKAVELKPDYIKAKMLLSEIYFRQHSYELTVEQTTEALRFNPNLSRALLIRANAYIALKQFKDAENDYRQMIKLNPDNPTGYYRLAYLKSGMRQFDQADPLLEKAYSLNNNLLDVFTLRVRNAVAQKSFEKAHDLCTRQMQTFKDNDKLLAVIHTIKAKIYLAEKNMGSAESELKQAIDIFPDYLAPYSELAKIYLARKNVELAKEQYKIIISKNKKSASPHMLLAVLYEAEKDFDTAEDHYRKALDINPNYAAAANNLSYHLAARTDKLDEALALARKAKALYPEDPSIMDTLGFAYYKKGLYGNAIAQFLDSLEKIPDNPVVRYHLGLAYHGKGEKALAARELAKALELRDDFSGAAHAGVLLEEIKDKG</sequence>
<keyword evidence="1" id="KW-0802">TPR repeat</keyword>
<accession>A0A850T6Q5</accession>
<feature type="repeat" description="TPR" evidence="1">
    <location>
        <begin position="610"/>
        <end position="643"/>
    </location>
</feature>
<dbReference type="Pfam" id="PF00515">
    <property type="entry name" value="TPR_1"/>
    <property type="match status" value="1"/>
</dbReference>
<feature type="signal peptide" evidence="2">
    <location>
        <begin position="1"/>
        <end position="24"/>
    </location>
</feature>
<dbReference type="Gene3D" id="1.25.40.10">
    <property type="entry name" value="Tetratricopeptide repeat domain"/>
    <property type="match status" value="3"/>
</dbReference>
<dbReference type="PANTHER" id="PTHR12558">
    <property type="entry name" value="CELL DIVISION CYCLE 16,23,27"/>
    <property type="match status" value="1"/>
</dbReference>
<keyword evidence="2" id="KW-0732">Signal</keyword>
<dbReference type="SMART" id="SM00028">
    <property type="entry name" value="TPR"/>
    <property type="match status" value="18"/>
</dbReference>
<feature type="repeat" description="TPR" evidence="1">
    <location>
        <begin position="130"/>
        <end position="163"/>
    </location>
</feature>
<dbReference type="Pfam" id="PF14559">
    <property type="entry name" value="TPR_19"/>
    <property type="match status" value="2"/>
</dbReference>
<feature type="repeat" description="TPR" evidence="1">
    <location>
        <begin position="62"/>
        <end position="95"/>
    </location>
</feature>
<feature type="repeat" description="TPR" evidence="1">
    <location>
        <begin position="436"/>
        <end position="469"/>
    </location>
</feature>
<dbReference type="InterPro" id="IPR011990">
    <property type="entry name" value="TPR-like_helical_dom_sf"/>
</dbReference>
<feature type="repeat" description="TPR" evidence="1">
    <location>
        <begin position="266"/>
        <end position="299"/>
    </location>
</feature>
<dbReference type="Pfam" id="PF13174">
    <property type="entry name" value="TPR_6"/>
    <property type="match status" value="1"/>
</dbReference>
<feature type="chain" id="PRO_5032436413" evidence="2">
    <location>
        <begin position="25"/>
        <end position="763"/>
    </location>
</feature>
<dbReference type="PROSITE" id="PS51257">
    <property type="entry name" value="PROKAR_LIPOPROTEIN"/>
    <property type="match status" value="1"/>
</dbReference>
<dbReference type="SUPFAM" id="SSF48452">
    <property type="entry name" value="TPR-like"/>
    <property type="match status" value="3"/>
</dbReference>
<dbReference type="InterPro" id="IPR019734">
    <property type="entry name" value="TPR_rpt"/>
</dbReference>
<feature type="repeat" description="TPR" evidence="1">
    <location>
        <begin position="368"/>
        <end position="401"/>
    </location>
</feature>
<dbReference type="RefSeq" id="WP_178366518.1">
    <property type="nucleotide sequence ID" value="NZ_JACADJ010000023.1"/>
</dbReference>
<dbReference type="EMBL" id="JACADJ010000023">
    <property type="protein sequence ID" value="NWH05062.1"/>
    <property type="molecule type" value="Genomic_DNA"/>
</dbReference>
<evidence type="ECO:0000256" key="1">
    <source>
        <dbReference type="PROSITE-ProRule" id="PRU00339"/>
    </source>
</evidence>
<dbReference type="Proteomes" id="UP000553343">
    <property type="component" value="Unassembled WGS sequence"/>
</dbReference>
<organism evidence="3 4">
    <name type="scientific">Desulfobacter latus</name>
    <dbReference type="NCBI Taxonomy" id="2292"/>
    <lineage>
        <taxon>Bacteria</taxon>
        <taxon>Pseudomonadati</taxon>
        <taxon>Thermodesulfobacteriota</taxon>
        <taxon>Desulfobacteria</taxon>
        <taxon>Desulfobacterales</taxon>
        <taxon>Desulfobacteraceae</taxon>
        <taxon>Desulfobacter</taxon>
    </lineage>
</organism>
<keyword evidence="4" id="KW-1185">Reference proteome</keyword>
<dbReference type="AlphaFoldDB" id="A0A850T6Q5"/>
<dbReference type="Pfam" id="PF13181">
    <property type="entry name" value="TPR_8"/>
    <property type="match status" value="3"/>
</dbReference>
<dbReference type="PROSITE" id="PS50005">
    <property type="entry name" value="TPR"/>
    <property type="match status" value="9"/>
</dbReference>
<protein>
    <submittedName>
        <fullName evidence="3">Tetratricopeptide repeat protein</fullName>
    </submittedName>
</protein>
<evidence type="ECO:0000313" key="3">
    <source>
        <dbReference type="EMBL" id="NWH05062.1"/>
    </source>
</evidence>
<gene>
    <name evidence="3" type="ORF">HXW94_08715</name>
</gene>
<evidence type="ECO:0000313" key="4">
    <source>
        <dbReference type="Proteomes" id="UP000553343"/>
    </source>
</evidence>
<feature type="repeat" description="TPR" evidence="1">
    <location>
        <begin position="232"/>
        <end position="265"/>
    </location>
</feature>